<keyword evidence="5" id="KW-0539">Nucleus</keyword>
<dbReference type="KEGG" id="gmx:778178"/>
<feature type="domain" description="CCHC-type" evidence="9">
    <location>
        <begin position="5"/>
        <end position="20"/>
    </location>
</feature>
<dbReference type="PANTHER" id="PTHR44191:SF64">
    <property type="entry name" value="TRANSCRIPTION FACTOR MYB1R1"/>
    <property type="match status" value="1"/>
</dbReference>
<evidence type="ECO:0000256" key="2">
    <source>
        <dbReference type="ARBA" id="ARBA00023015"/>
    </source>
</evidence>
<evidence type="ECO:0000256" key="3">
    <source>
        <dbReference type="ARBA" id="ARBA00023125"/>
    </source>
</evidence>
<evidence type="ECO:0000313" key="12">
    <source>
        <dbReference type="EMBL" id="ABH02859.1"/>
    </source>
</evidence>
<dbReference type="InterPro" id="IPR009057">
    <property type="entry name" value="Homeodomain-like_sf"/>
</dbReference>
<protein>
    <submittedName>
        <fullName evidence="12">MYB transcription factor MYB138</fullName>
    </submittedName>
</protein>
<dbReference type="InterPro" id="IPR001005">
    <property type="entry name" value="SANT/Myb"/>
</dbReference>
<evidence type="ECO:0000256" key="6">
    <source>
        <dbReference type="PROSITE-ProRule" id="PRU00047"/>
    </source>
</evidence>
<dbReference type="GO" id="GO:0006355">
    <property type="term" value="P:regulation of DNA-templated transcription"/>
    <property type="evidence" value="ECO:0007669"/>
    <property type="project" value="UniProtKB-ARBA"/>
</dbReference>
<name>Q0PJI4_SOYBN</name>
<evidence type="ECO:0000259" key="11">
    <source>
        <dbReference type="PROSITE" id="PS51294"/>
    </source>
</evidence>
<evidence type="ECO:0000256" key="4">
    <source>
        <dbReference type="ARBA" id="ARBA00023163"/>
    </source>
</evidence>
<feature type="domain" description="SANT" evidence="10">
    <location>
        <begin position="86"/>
        <end position="139"/>
    </location>
</feature>
<evidence type="ECO:0000256" key="5">
    <source>
        <dbReference type="ARBA" id="ARBA00023242"/>
    </source>
</evidence>
<dbReference type="SUPFAM" id="SSF46689">
    <property type="entry name" value="Homeodomain-like"/>
    <property type="match status" value="1"/>
</dbReference>
<dbReference type="PROSITE" id="PS51294">
    <property type="entry name" value="HTH_MYB"/>
    <property type="match status" value="1"/>
</dbReference>
<dbReference type="GO" id="GO:0005634">
    <property type="term" value="C:nucleus"/>
    <property type="evidence" value="ECO:0007669"/>
    <property type="project" value="UniProtKB-SubCell"/>
</dbReference>
<feature type="region of interest" description="Disordered" evidence="7">
    <location>
        <begin position="1"/>
        <end position="25"/>
    </location>
</feature>
<dbReference type="GO" id="GO:0003677">
    <property type="term" value="F:DNA binding"/>
    <property type="evidence" value="ECO:0007669"/>
    <property type="project" value="UniProtKB-KW"/>
</dbReference>
<dbReference type="CDD" id="cd00167">
    <property type="entry name" value="SANT"/>
    <property type="match status" value="1"/>
</dbReference>
<reference evidence="12" key="1">
    <citation type="submission" date="2006-06" db="EMBL/GenBank/DDBJ databases">
        <title>Soybean MYB genes response to abiotic stresses.</title>
        <authorList>
            <person name="Liao Y."/>
            <person name="Tian A.-G."/>
            <person name="Zhang J.-S."/>
            <person name="Chen S.-Y."/>
        </authorList>
    </citation>
    <scope>NUCLEOTIDE SEQUENCE</scope>
</reference>
<keyword evidence="6" id="KW-0862">Zinc</keyword>
<dbReference type="InterPro" id="IPR006447">
    <property type="entry name" value="Myb_dom_plants"/>
</dbReference>
<evidence type="ECO:0000259" key="9">
    <source>
        <dbReference type="PROSITE" id="PS50158"/>
    </source>
</evidence>
<dbReference type="HOGENOM" id="CLU_038424_2_0_1"/>
<dbReference type="PROSITE" id="PS50090">
    <property type="entry name" value="MYB_LIKE"/>
    <property type="match status" value="1"/>
</dbReference>
<dbReference type="InterPro" id="IPR001878">
    <property type="entry name" value="Znf_CCHC"/>
</dbReference>
<dbReference type="PROSITE" id="PS51293">
    <property type="entry name" value="SANT"/>
    <property type="match status" value="1"/>
</dbReference>
<dbReference type="RefSeq" id="NP_001237761.2">
    <property type="nucleotide sequence ID" value="NM_001250832.2"/>
</dbReference>
<dbReference type="Pfam" id="PF00249">
    <property type="entry name" value="Myb_DNA-binding"/>
    <property type="match status" value="1"/>
</dbReference>
<dbReference type="FunFam" id="1.10.10.60:FF:000009">
    <property type="entry name" value="transcription factor MYB1R1"/>
    <property type="match status" value="1"/>
</dbReference>
<proteinExistence type="evidence at transcript level"/>
<dbReference type="PROSITE" id="PS50158">
    <property type="entry name" value="ZF_CCHC"/>
    <property type="match status" value="1"/>
</dbReference>
<accession>Q0PJI4</accession>
<organism evidence="12">
    <name type="scientific">Glycine max</name>
    <name type="common">Soybean</name>
    <name type="synonym">Glycine hispida</name>
    <dbReference type="NCBI Taxonomy" id="3847"/>
    <lineage>
        <taxon>Eukaryota</taxon>
        <taxon>Viridiplantae</taxon>
        <taxon>Streptophyta</taxon>
        <taxon>Embryophyta</taxon>
        <taxon>Tracheophyta</taxon>
        <taxon>Spermatophyta</taxon>
        <taxon>Magnoliopsida</taxon>
        <taxon>eudicotyledons</taxon>
        <taxon>Gunneridae</taxon>
        <taxon>Pentapetalae</taxon>
        <taxon>rosids</taxon>
        <taxon>fabids</taxon>
        <taxon>Fabales</taxon>
        <taxon>Fabaceae</taxon>
        <taxon>Papilionoideae</taxon>
        <taxon>50 kb inversion clade</taxon>
        <taxon>NPAAA clade</taxon>
        <taxon>indigoferoid/millettioid clade</taxon>
        <taxon>Phaseoleae</taxon>
        <taxon>Glycine</taxon>
        <taxon>Glycine subgen. Soja</taxon>
    </lineage>
</organism>
<evidence type="ECO:0000256" key="1">
    <source>
        <dbReference type="ARBA" id="ARBA00004123"/>
    </source>
</evidence>
<evidence type="ECO:0000259" key="8">
    <source>
        <dbReference type="PROSITE" id="PS50090"/>
    </source>
</evidence>
<gene>
    <name evidence="12" type="primary">MYB138</name>
</gene>
<keyword evidence="3" id="KW-0238">DNA-binding</keyword>
<dbReference type="InterPro" id="IPR017930">
    <property type="entry name" value="Myb_dom"/>
</dbReference>
<feature type="domain" description="HTH myb-type" evidence="11">
    <location>
        <begin position="83"/>
        <end position="139"/>
    </location>
</feature>
<dbReference type="InterPro" id="IPR052245">
    <property type="entry name" value="Plant_Stress_Dev_TF"/>
</dbReference>
<dbReference type="EMBL" id="DQ822918">
    <property type="protein sequence ID" value="ABH02859.1"/>
    <property type="molecule type" value="mRNA"/>
</dbReference>
<feature type="domain" description="Myb-like" evidence="8">
    <location>
        <begin position="83"/>
        <end position="135"/>
    </location>
</feature>
<dbReference type="AlphaFoldDB" id="Q0PJI4"/>
<dbReference type="NCBIfam" id="TIGR01557">
    <property type="entry name" value="myb_SHAQKYF"/>
    <property type="match status" value="1"/>
</dbReference>
<keyword evidence="4" id="KW-0804">Transcription</keyword>
<keyword evidence="6" id="KW-0863">Zinc-finger</keyword>
<sequence length="296" mass="31768">MSRTCSQCGNNGHNSRTCTDGGAAGSPRENGIMLFGVRVMTEANSSFRKSASMNNLSQYDAEFNAADAGYASDDVVHASGRTRERKRGVPWTEEEHRLFLLGLHKVGKGDWRGISRNFVKTRTPTQVASHAQKYFLRRHNQNLLPAEIYLFDITTDTVMESSTIMEEEQVPQETMAAPIPAAYPPFPGAGFPMSLSPVVLPVSGERLTKPIRPTPIVPVPPSSKMANLNLKGKASRTNLIEPLPLSLNLPSPTPRSQDQSPANSGHSSPSSSSAAAFQAMSAAKFGGGGDSIISVA</sequence>
<dbReference type="OrthoDB" id="118550at2759"/>
<comment type="subcellular location">
    <subcellularLocation>
        <location evidence="1">Nucleus</location>
    </subcellularLocation>
</comment>
<dbReference type="GO" id="GO:0008270">
    <property type="term" value="F:zinc ion binding"/>
    <property type="evidence" value="ECO:0007669"/>
    <property type="project" value="UniProtKB-KW"/>
</dbReference>
<dbReference type="Gene3D" id="1.10.10.60">
    <property type="entry name" value="Homeodomain-like"/>
    <property type="match status" value="1"/>
</dbReference>
<keyword evidence="6" id="KW-0479">Metal-binding</keyword>
<keyword evidence="2" id="KW-0805">Transcription regulation</keyword>
<dbReference type="ExpressionAtlas" id="Q0PJI4">
    <property type="expression patterns" value="baseline and differential"/>
</dbReference>
<dbReference type="InterPro" id="IPR017884">
    <property type="entry name" value="SANT_dom"/>
</dbReference>
<dbReference type="PANTHER" id="PTHR44191">
    <property type="entry name" value="TRANSCRIPTION FACTOR KUA1"/>
    <property type="match status" value="1"/>
</dbReference>
<dbReference type="SMART" id="SM00717">
    <property type="entry name" value="SANT"/>
    <property type="match status" value="1"/>
</dbReference>
<evidence type="ECO:0000256" key="7">
    <source>
        <dbReference type="SAM" id="MobiDB-lite"/>
    </source>
</evidence>
<dbReference type="GeneID" id="778178"/>
<evidence type="ECO:0000259" key="10">
    <source>
        <dbReference type="PROSITE" id="PS51293"/>
    </source>
</evidence>
<feature type="compositionally biased region" description="Polar residues" evidence="7">
    <location>
        <begin position="1"/>
        <end position="18"/>
    </location>
</feature>
<feature type="region of interest" description="Disordered" evidence="7">
    <location>
        <begin position="241"/>
        <end position="276"/>
    </location>
</feature>